<evidence type="ECO:0008006" key="3">
    <source>
        <dbReference type="Google" id="ProtNLM"/>
    </source>
</evidence>
<proteinExistence type="predicted"/>
<organism evidence="1 2">
    <name type="scientific">Micavibrio aeruginosavorus</name>
    <dbReference type="NCBI Taxonomy" id="349221"/>
    <lineage>
        <taxon>Bacteria</taxon>
        <taxon>Pseudomonadati</taxon>
        <taxon>Bdellovibrionota</taxon>
        <taxon>Bdellovibrionia</taxon>
        <taxon>Bdellovibrionales</taxon>
        <taxon>Pseudobdellovibrionaceae</taxon>
        <taxon>Micavibrio</taxon>
    </lineage>
</organism>
<dbReference type="Gene3D" id="3.40.50.1000">
    <property type="entry name" value="HAD superfamily/HAD-like"/>
    <property type="match status" value="1"/>
</dbReference>
<dbReference type="EMBL" id="CP066681">
    <property type="protein sequence ID" value="QQG37001.1"/>
    <property type="molecule type" value="Genomic_DNA"/>
</dbReference>
<dbReference type="InterPro" id="IPR023214">
    <property type="entry name" value="HAD_sf"/>
</dbReference>
<protein>
    <recommendedName>
        <fullName evidence="3">HAD family hydrolase</fullName>
    </recommendedName>
</protein>
<name>A0A7T5R3X2_9BACT</name>
<dbReference type="SUPFAM" id="SSF56784">
    <property type="entry name" value="HAD-like"/>
    <property type="match status" value="1"/>
</dbReference>
<gene>
    <name evidence="1" type="ORF">HYS17_04335</name>
</gene>
<dbReference type="InterPro" id="IPR036412">
    <property type="entry name" value="HAD-like_sf"/>
</dbReference>
<dbReference type="Proteomes" id="UP000595362">
    <property type="component" value="Chromosome"/>
</dbReference>
<dbReference type="AlphaFoldDB" id="A0A7T5R3X2"/>
<accession>A0A7T5R3X2</accession>
<evidence type="ECO:0000313" key="2">
    <source>
        <dbReference type="Proteomes" id="UP000595362"/>
    </source>
</evidence>
<sequence length="240" mass="26688">MLYFIHDLDDNLQKFHPHAVDAMHAAAACAVIEDCGLTLTVDEVKKLIEESVRTKNSHFDLLIEQHGADWRTLHLGYNLRMDRGIVKPIAHLPACMAQFNGHAEHSILSHSHMAWASDCVDINGIRPWIPDERIITLEMYHTEPKHKGFKGFELALQSMGGPDPKNVIFTDDTAANHVMAKKMGMQTVWSSHGRTLAAEFASSVDHIVDDVTVFMQNLAQHMGLPAVKTQGRAPSLAPDS</sequence>
<evidence type="ECO:0000313" key="1">
    <source>
        <dbReference type="EMBL" id="QQG37001.1"/>
    </source>
</evidence>
<reference evidence="1 2" key="1">
    <citation type="submission" date="2020-07" db="EMBL/GenBank/DDBJ databases">
        <title>Huge and variable diversity of episymbiotic CPR bacteria and DPANN archaea in groundwater ecosystems.</title>
        <authorList>
            <person name="He C.Y."/>
            <person name="Keren R."/>
            <person name="Whittaker M."/>
            <person name="Farag I.F."/>
            <person name="Doudna J."/>
            <person name="Cate J.H.D."/>
            <person name="Banfield J.F."/>
        </authorList>
    </citation>
    <scope>NUCLEOTIDE SEQUENCE [LARGE SCALE GENOMIC DNA]</scope>
    <source>
        <strain evidence="1">NC_groundwater_70_Ag_B-0.1um_54_66</strain>
    </source>
</reference>